<accession>A0A4S2KLJ1</accession>
<dbReference type="AlphaFoldDB" id="A0A4S2KLJ1"/>
<organism evidence="2 3">
    <name type="scientific">Temnothorax longispinosus</name>
    <dbReference type="NCBI Taxonomy" id="300112"/>
    <lineage>
        <taxon>Eukaryota</taxon>
        <taxon>Metazoa</taxon>
        <taxon>Ecdysozoa</taxon>
        <taxon>Arthropoda</taxon>
        <taxon>Hexapoda</taxon>
        <taxon>Insecta</taxon>
        <taxon>Pterygota</taxon>
        <taxon>Neoptera</taxon>
        <taxon>Endopterygota</taxon>
        <taxon>Hymenoptera</taxon>
        <taxon>Apocrita</taxon>
        <taxon>Aculeata</taxon>
        <taxon>Formicoidea</taxon>
        <taxon>Formicidae</taxon>
        <taxon>Myrmicinae</taxon>
        <taxon>Temnothorax</taxon>
    </lineage>
</organism>
<keyword evidence="3" id="KW-1185">Reference proteome</keyword>
<gene>
    <name evidence="2" type="ORF">DBV15_05219</name>
</gene>
<feature type="compositionally biased region" description="Basic residues" evidence="1">
    <location>
        <begin position="630"/>
        <end position="657"/>
    </location>
</feature>
<sequence>MNQEFPYVIAAITVPSNWCHRVPPLLRSLQFCSRCDKSHCKENESEKGSPKSAFRALETASFAVEGRDKREQWILFADEHGPDHRQEVARPIEGLRQNDEETDTFAASDIASSRRASRVATVKQISAGAAVNKFFTIRRHMAGTEFQNIGASYLRSTVRAHAYMYVLQSGEMTRLSFLQSLYSDVLSGTSGRFASSISGDTESFGMVSEHVIPAWLPQDKHLKPRPVQLARLGAISRPSRCIVGRDARIALWLCTGKTMGSQRRLRRKGRVYDTHTEPDDPKSLIFLYTSYESSNSRKIDTRSSQWQSLTGGESSHTNQRAPLETFPLRSPRPLLLPPRDSPGSYLPLLNATSVRRRVRAVDVLTSRCFLVSRQTNQSPISLSFALPATKIDNPSIICRLSMKEINDHASVGRHTARVSGAGILVRGARTSSHTRAAHSHERTRGPSKASAGCLWGCFRTGSVLLRAAWGMYAAHPYPHAVSEVHPRRACEGDVSTAMIREWHERCFSKDMHGGHVSTRSDTWLRTPGGPSAVMHRVVKRGYILIRSRTDATRPANIVGGCEKKVSARKAKALIARCGRLDEPIRHDMTDQFTSSALSHDIISRPQFRYLPIFSAEFTRVSSDGETSRGDRRKRSRAFPIHKGRVPKAAKNRRLRWD</sequence>
<feature type="compositionally biased region" description="Polar residues" evidence="1">
    <location>
        <begin position="302"/>
        <end position="320"/>
    </location>
</feature>
<protein>
    <submittedName>
        <fullName evidence="2">Uncharacterized protein</fullName>
    </submittedName>
</protein>
<dbReference type="Proteomes" id="UP000310200">
    <property type="component" value="Unassembled WGS sequence"/>
</dbReference>
<dbReference type="EMBL" id="QBLH01001966">
    <property type="protein sequence ID" value="TGZ50522.1"/>
    <property type="molecule type" value="Genomic_DNA"/>
</dbReference>
<proteinExistence type="predicted"/>
<reference evidence="2 3" key="1">
    <citation type="journal article" date="2019" name="Philos. Trans. R. Soc. Lond., B, Biol. Sci.">
        <title>Ant behaviour and brain gene expression of defending hosts depend on the ecological success of the intruding social parasite.</title>
        <authorList>
            <person name="Kaur R."/>
            <person name="Stoldt M."/>
            <person name="Jongepier E."/>
            <person name="Feldmeyer B."/>
            <person name="Menzel F."/>
            <person name="Bornberg-Bauer E."/>
            <person name="Foitzik S."/>
        </authorList>
    </citation>
    <scope>NUCLEOTIDE SEQUENCE [LARGE SCALE GENOMIC DNA]</scope>
    <source>
        <tissue evidence="2">Whole body</tissue>
    </source>
</reference>
<evidence type="ECO:0000313" key="3">
    <source>
        <dbReference type="Proteomes" id="UP000310200"/>
    </source>
</evidence>
<feature type="region of interest" description="Disordered" evidence="1">
    <location>
        <begin position="299"/>
        <end position="339"/>
    </location>
</feature>
<feature type="region of interest" description="Disordered" evidence="1">
    <location>
        <begin position="621"/>
        <end position="657"/>
    </location>
</feature>
<evidence type="ECO:0000256" key="1">
    <source>
        <dbReference type="SAM" id="MobiDB-lite"/>
    </source>
</evidence>
<comment type="caution">
    <text evidence="2">The sequence shown here is derived from an EMBL/GenBank/DDBJ whole genome shotgun (WGS) entry which is preliminary data.</text>
</comment>
<evidence type="ECO:0000313" key="2">
    <source>
        <dbReference type="EMBL" id="TGZ50522.1"/>
    </source>
</evidence>
<name>A0A4S2KLJ1_9HYME</name>